<feature type="region of interest" description="Disordered" evidence="10">
    <location>
        <begin position="330"/>
        <end position="362"/>
    </location>
</feature>
<dbReference type="PANTHER" id="PTHR40088">
    <property type="entry name" value="PECTATE LYASE (EUROFUNG)"/>
    <property type="match status" value="1"/>
</dbReference>
<evidence type="ECO:0000256" key="4">
    <source>
        <dbReference type="ARBA" id="ARBA00022723"/>
    </source>
</evidence>
<dbReference type="PROSITE" id="PS01063">
    <property type="entry name" value="SIGMA70_ECF"/>
    <property type="match status" value="1"/>
</dbReference>
<dbReference type="InterPro" id="IPR014284">
    <property type="entry name" value="RNA_pol_sigma-70_dom"/>
</dbReference>
<dbReference type="Gene3D" id="2.160.20.10">
    <property type="entry name" value="Single-stranded right-handed beta-helix, Pectin lyase-like"/>
    <property type="match status" value="1"/>
</dbReference>
<sequence length="731" mass="75712">MRSIPARPATEPAPGPLPTGAGLVEAARDGDARARAALFGDYLPLVYNIVGRGLNGHPDVDDVVQETMVRAMRALPSLREPERFRSWIVAIAVRQMHDHGRRHRAAARLADLPEAAGIPDPAGDFAELAVDRQALARAGQDLLEAGRWLTDDHRETLALWWQECAGQLTRVEVAEVLRLSVPHTAVRIQRMKAKLEAAVGVLAAWRARPRCPELGALADSGAASRVLTRLTRHVTTCARCAAAVAARDSIDELPIRLGSLAIPALLAARIPGLAAQHGTATGPVAAFLRAVSPRRGPAAWRRVLVAGAAGAAAVALALYLEPLPRTPQVPGVPGPAASASAAAPSAAPSVSPGPASTAAAASPDTRAPAAYSGVAAGDHYVAPNGDDANPGTLDRPFATISRALAASAPGQTVAVRGGTYRPTATVSLAGTGTGERRITVSNYRDEQPVLDGSRLPAGTWFVVQRGGFLTVRGLRIVNAPDRAYVCESCHDTVLARLDVHGNGQAGLLLRGADTHDNLVADSDFHDNHETGGTGGYADGLAFKDGAGGGNRVRGCRMYDNSGDGVDLDGFAGAVTVEHTWAFGNGVNRWGTASFSAGGSGFKLGGVQVSHVLTDSAAWDNAGFGVTEAGGTGAHRLARDTAFRNGAAGFAFVSSAATVRDSLALANHPDAWLGERVTHSANSWEQPGWTTASLDVTDAASATAPRGPDGRLPVTSFLRNTRDPSVGAALSP</sequence>
<feature type="compositionally biased region" description="Low complexity" evidence="10">
    <location>
        <begin position="334"/>
        <end position="362"/>
    </location>
</feature>
<keyword evidence="9" id="KW-0805">Transcription regulation</keyword>
<dbReference type="GO" id="GO:0005576">
    <property type="term" value="C:extracellular region"/>
    <property type="evidence" value="ECO:0007669"/>
    <property type="project" value="UniProtKB-SubCell"/>
</dbReference>
<evidence type="ECO:0000256" key="5">
    <source>
        <dbReference type="ARBA" id="ARBA00022729"/>
    </source>
</evidence>
<gene>
    <name evidence="14" type="ORF">KCMC57_63200</name>
</gene>
<comment type="subcellular location">
    <subcellularLocation>
        <location evidence="2">Secreted</location>
    </subcellularLocation>
</comment>
<comment type="similarity">
    <text evidence="9">Belongs to the sigma-70 factor family. ECF subfamily.</text>
</comment>
<proteinExistence type="inferred from homology"/>
<dbReference type="InterPro" id="IPR012334">
    <property type="entry name" value="Pectin_lyas_fold"/>
</dbReference>
<dbReference type="GO" id="GO:0003677">
    <property type="term" value="F:DNA binding"/>
    <property type="evidence" value="ECO:0007669"/>
    <property type="project" value="UniProtKB-KW"/>
</dbReference>
<dbReference type="InterPro" id="IPR052052">
    <property type="entry name" value="Polysaccharide_Lyase_9"/>
</dbReference>
<dbReference type="InterPro" id="IPR000838">
    <property type="entry name" value="RNA_pol_sigma70_ECF_CS"/>
</dbReference>
<keyword evidence="6" id="KW-0106">Calcium</keyword>
<dbReference type="Pfam" id="PF04542">
    <property type="entry name" value="Sigma70_r2"/>
    <property type="match status" value="1"/>
</dbReference>
<keyword evidence="9" id="KW-0731">Sigma factor</keyword>
<dbReference type="InterPro" id="IPR013325">
    <property type="entry name" value="RNA_pol_sigma_r2"/>
</dbReference>
<accession>A0AB33K594</accession>
<keyword evidence="5" id="KW-0732">Signal</keyword>
<keyword evidence="9" id="KW-0804">Transcription</keyword>
<keyword evidence="9" id="KW-0238">DNA-binding</keyword>
<dbReference type="SMART" id="SM00710">
    <property type="entry name" value="PbH1"/>
    <property type="match status" value="4"/>
</dbReference>
<evidence type="ECO:0000256" key="6">
    <source>
        <dbReference type="ARBA" id="ARBA00022837"/>
    </source>
</evidence>
<evidence type="ECO:0000256" key="10">
    <source>
        <dbReference type="SAM" id="MobiDB-lite"/>
    </source>
</evidence>
<dbReference type="RefSeq" id="WP_407991987.1">
    <property type="nucleotide sequence ID" value="NZ_AP035881.2"/>
</dbReference>
<dbReference type="Pfam" id="PF07602">
    <property type="entry name" value="DUF1565"/>
    <property type="match status" value="1"/>
</dbReference>
<dbReference type="EMBL" id="AP035881">
    <property type="protein sequence ID" value="BFP49952.1"/>
    <property type="molecule type" value="Genomic_DNA"/>
</dbReference>
<dbReference type="InterPro" id="IPR007627">
    <property type="entry name" value="RNA_pol_sigma70_r2"/>
</dbReference>
<evidence type="ECO:0000313" key="14">
    <source>
        <dbReference type="EMBL" id="BFP49952.1"/>
    </source>
</evidence>
<evidence type="ECO:0000259" key="12">
    <source>
        <dbReference type="Pfam" id="PF07602"/>
    </source>
</evidence>
<evidence type="ECO:0000256" key="9">
    <source>
        <dbReference type="RuleBase" id="RU000716"/>
    </source>
</evidence>
<feature type="domain" description="DUF1565" evidence="12">
    <location>
        <begin position="384"/>
        <end position="421"/>
    </location>
</feature>
<evidence type="ECO:0000259" key="11">
    <source>
        <dbReference type="Pfam" id="PF04542"/>
    </source>
</evidence>
<dbReference type="InterPro" id="IPR053868">
    <property type="entry name" value="Pel9A-like_beta_helix"/>
</dbReference>
<keyword evidence="3" id="KW-0964">Secreted</keyword>
<evidence type="ECO:0000256" key="1">
    <source>
        <dbReference type="ARBA" id="ARBA00001913"/>
    </source>
</evidence>
<evidence type="ECO:0000256" key="3">
    <source>
        <dbReference type="ARBA" id="ARBA00022525"/>
    </source>
</evidence>
<dbReference type="NCBIfam" id="TIGR02937">
    <property type="entry name" value="sigma70-ECF"/>
    <property type="match status" value="1"/>
</dbReference>
<organism evidence="14">
    <name type="scientific">Kitasatospora sp. CMC57</name>
    <dbReference type="NCBI Taxonomy" id="3231513"/>
    <lineage>
        <taxon>Bacteria</taxon>
        <taxon>Bacillati</taxon>
        <taxon>Actinomycetota</taxon>
        <taxon>Actinomycetes</taxon>
        <taxon>Kitasatosporales</taxon>
        <taxon>Streptomycetaceae</taxon>
        <taxon>Kitasatospora</taxon>
    </lineage>
</organism>
<dbReference type="InterPro" id="IPR011050">
    <property type="entry name" value="Pectin_lyase_fold/virulence"/>
</dbReference>
<evidence type="ECO:0000256" key="7">
    <source>
        <dbReference type="ARBA" id="ARBA00023239"/>
    </source>
</evidence>
<dbReference type="PANTHER" id="PTHR40088:SF1">
    <property type="entry name" value="PECTATE LYASE PEL9"/>
    <property type="match status" value="1"/>
</dbReference>
<evidence type="ECO:0000259" key="13">
    <source>
        <dbReference type="Pfam" id="PF22842"/>
    </source>
</evidence>
<dbReference type="Pfam" id="PF22842">
    <property type="entry name" value="Pel9A-like_beta_helix"/>
    <property type="match status" value="1"/>
</dbReference>
<comment type="similarity">
    <text evidence="8">Belongs to the polysaccharide lyase 9 family.</text>
</comment>
<dbReference type="AlphaFoldDB" id="A0AB33K594"/>
<name>A0AB33K594_9ACTN</name>
<dbReference type="Gene3D" id="1.10.1740.10">
    <property type="match status" value="1"/>
</dbReference>
<keyword evidence="4" id="KW-0479">Metal-binding</keyword>
<comment type="cofactor">
    <cofactor evidence="1">
        <name>Ca(2+)</name>
        <dbReference type="ChEBI" id="CHEBI:29108"/>
    </cofactor>
</comment>
<feature type="region of interest" description="Disordered" evidence="10">
    <location>
        <begin position="1"/>
        <end position="20"/>
    </location>
</feature>
<dbReference type="SUPFAM" id="SSF88946">
    <property type="entry name" value="Sigma2 domain of RNA polymerase sigma factors"/>
    <property type="match status" value="1"/>
</dbReference>
<dbReference type="SUPFAM" id="SSF51126">
    <property type="entry name" value="Pectin lyase-like"/>
    <property type="match status" value="1"/>
</dbReference>
<keyword evidence="7" id="KW-0456">Lyase</keyword>
<dbReference type="GO" id="GO:0006352">
    <property type="term" value="P:DNA-templated transcription initiation"/>
    <property type="evidence" value="ECO:0007669"/>
    <property type="project" value="InterPro"/>
</dbReference>
<dbReference type="GO" id="GO:0016837">
    <property type="term" value="F:carbon-oxygen lyase activity, acting on polysaccharides"/>
    <property type="evidence" value="ECO:0007669"/>
    <property type="project" value="TreeGrafter"/>
</dbReference>
<evidence type="ECO:0000256" key="2">
    <source>
        <dbReference type="ARBA" id="ARBA00004613"/>
    </source>
</evidence>
<dbReference type="InterPro" id="IPR006626">
    <property type="entry name" value="PbH1"/>
</dbReference>
<dbReference type="InterPro" id="IPR011459">
    <property type="entry name" value="DUF1565"/>
</dbReference>
<feature type="domain" description="RNA polymerase sigma-70 region 2" evidence="11">
    <location>
        <begin position="38"/>
        <end position="104"/>
    </location>
</feature>
<dbReference type="GO" id="GO:0016987">
    <property type="term" value="F:sigma factor activity"/>
    <property type="evidence" value="ECO:0007669"/>
    <property type="project" value="UniProtKB-KW"/>
</dbReference>
<evidence type="ECO:0000256" key="8">
    <source>
        <dbReference type="ARBA" id="ARBA00038263"/>
    </source>
</evidence>
<protein>
    <recommendedName>
        <fullName evidence="9">RNA polymerase sigma factor</fullName>
    </recommendedName>
</protein>
<feature type="domain" description="Pel9A-like right handed beta-helix region" evidence="13">
    <location>
        <begin position="490"/>
        <end position="607"/>
    </location>
</feature>
<dbReference type="GO" id="GO:0046872">
    <property type="term" value="F:metal ion binding"/>
    <property type="evidence" value="ECO:0007669"/>
    <property type="project" value="UniProtKB-KW"/>
</dbReference>
<reference evidence="14" key="1">
    <citation type="submission" date="2024-07" db="EMBL/GenBank/DDBJ databases">
        <title>Complete genome sequences of cellulolytic bacteria, Kitasatospora sp. CMC57 and Streptomyces sp. CMC78, isolated from Japanese agricultural soil.</title>
        <authorList>
            <person name="Hashimoto T."/>
            <person name="Ito M."/>
            <person name="Iwamoto M."/>
            <person name="Fukahori D."/>
            <person name="Shoda T."/>
            <person name="Sakoda M."/>
            <person name="Morohoshi T."/>
            <person name="Mitsuboshi M."/>
            <person name="Nishizawa T."/>
        </authorList>
    </citation>
    <scope>NUCLEOTIDE SEQUENCE</scope>
    <source>
        <strain evidence="14">CMC57</strain>
    </source>
</reference>